<dbReference type="CDD" id="cd00564">
    <property type="entry name" value="TMP_TenI"/>
    <property type="match status" value="1"/>
</dbReference>
<dbReference type="Pfam" id="PF02581">
    <property type="entry name" value="TMP-TENI"/>
    <property type="match status" value="1"/>
</dbReference>
<dbReference type="AlphaFoldDB" id="A0A1B7KQ28"/>
<dbReference type="InterPro" id="IPR022998">
    <property type="entry name" value="ThiamineP_synth_TenI"/>
</dbReference>
<dbReference type="NCBIfam" id="NF005819">
    <property type="entry name" value="PRK07695.1"/>
    <property type="match status" value="1"/>
</dbReference>
<evidence type="ECO:0000259" key="3">
    <source>
        <dbReference type="Pfam" id="PF02581"/>
    </source>
</evidence>
<dbReference type="PANTHER" id="PTHR20857">
    <property type="entry name" value="THIAMINE-PHOSPHATE PYROPHOSPHORYLASE"/>
    <property type="match status" value="1"/>
</dbReference>
<dbReference type="PANTHER" id="PTHR20857:SF22">
    <property type="entry name" value="THIAZOLE TAUTOMERASE"/>
    <property type="match status" value="1"/>
</dbReference>
<protein>
    <submittedName>
        <fullName evidence="4">Thiamine phosphate synthase</fullName>
    </submittedName>
</protein>
<evidence type="ECO:0000256" key="1">
    <source>
        <dbReference type="ARBA" id="ARBA00004948"/>
    </source>
</evidence>
<dbReference type="InterPro" id="IPR013785">
    <property type="entry name" value="Aldolase_TIM"/>
</dbReference>
<dbReference type="GO" id="GO:0004789">
    <property type="term" value="F:thiamine-phosphate diphosphorylase activity"/>
    <property type="evidence" value="ECO:0007669"/>
    <property type="project" value="TreeGrafter"/>
</dbReference>
<dbReference type="EMBL" id="LXMA01000038">
    <property type="protein sequence ID" value="OAT72193.1"/>
    <property type="molecule type" value="Genomic_DNA"/>
</dbReference>
<dbReference type="GO" id="GO:0005737">
    <property type="term" value="C:cytoplasm"/>
    <property type="evidence" value="ECO:0007669"/>
    <property type="project" value="TreeGrafter"/>
</dbReference>
<comment type="pathway">
    <text evidence="1">Cofactor biosynthesis; thiamine diphosphate biosynthesis.</text>
</comment>
<proteinExistence type="predicted"/>
<reference evidence="5" key="1">
    <citation type="submission" date="2016-05" db="EMBL/GenBank/DDBJ databases">
        <authorList>
            <person name="Wang W."/>
            <person name="Zhu L."/>
        </authorList>
    </citation>
    <scope>NUCLEOTIDE SEQUENCE [LARGE SCALE GENOMIC DNA]</scope>
    <source>
        <strain evidence="5">W-2</strain>
    </source>
</reference>
<dbReference type="Proteomes" id="UP000078290">
    <property type="component" value="Unassembled WGS sequence"/>
</dbReference>
<dbReference type="GO" id="GO:0009228">
    <property type="term" value="P:thiamine biosynthetic process"/>
    <property type="evidence" value="ECO:0007669"/>
    <property type="project" value="UniProtKB-KW"/>
</dbReference>
<feature type="domain" description="Thiamine phosphate synthase/TenI" evidence="3">
    <location>
        <begin position="25"/>
        <end position="183"/>
    </location>
</feature>
<gene>
    <name evidence="4" type="ORF">A7K69_11930</name>
</gene>
<dbReference type="RefSeq" id="WP_064552601.1">
    <property type="nucleotide sequence ID" value="NZ_LXMA01000038.1"/>
</dbReference>
<dbReference type="Gene3D" id="3.20.20.70">
    <property type="entry name" value="Aldolase class I"/>
    <property type="match status" value="1"/>
</dbReference>
<dbReference type="SUPFAM" id="SSF51391">
    <property type="entry name" value="Thiamin phosphate synthase"/>
    <property type="match status" value="1"/>
</dbReference>
<evidence type="ECO:0000256" key="2">
    <source>
        <dbReference type="ARBA" id="ARBA00022977"/>
    </source>
</evidence>
<name>A0A1B7KQ28_PARTM</name>
<comment type="caution">
    <text evidence="4">The sequence shown here is derived from an EMBL/GenBank/DDBJ whole genome shotgun (WGS) entry which is preliminary data.</text>
</comment>
<evidence type="ECO:0000313" key="4">
    <source>
        <dbReference type="EMBL" id="OAT72193.1"/>
    </source>
</evidence>
<keyword evidence="2" id="KW-0784">Thiamine biosynthesis</keyword>
<organism evidence="4 5">
    <name type="scientific">Parageobacillus thermoglucosidasius</name>
    <name type="common">Geobacillus thermoglucosidasius</name>
    <dbReference type="NCBI Taxonomy" id="1426"/>
    <lineage>
        <taxon>Bacteria</taxon>
        <taxon>Bacillati</taxon>
        <taxon>Bacillota</taxon>
        <taxon>Bacilli</taxon>
        <taxon>Bacillales</taxon>
        <taxon>Anoxybacillaceae</taxon>
        <taxon>Parageobacillus</taxon>
    </lineage>
</organism>
<evidence type="ECO:0000313" key="5">
    <source>
        <dbReference type="Proteomes" id="UP000078290"/>
    </source>
</evidence>
<accession>A0A1B7KQ28</accession>
<dbReference type="InterPro" id="IPR036206">
    <property type="entry name" value="ThiamineP_synth_sf"/>
</dbReference>
<sequence length="204" mass="22258">MKVERQLHIISTGKQPLEQFVAICARVHPYVDVIHVREKMKTAREISEFLTALIRRGIPPKKIVVNDRIDVAVVFGVKGVQLAHHSLPVRQVKRHFPSLSVGCSVHSLEEAMEAEKSGADYCIYGHVFPTASKLGEPPRGIESLQNVVHHVNIPVIAIGGICSDNAEQVLQAGAHGIAVMSAVFCAKDPVGEAKKLAKIVKRMA</sequence>